<evidence type="ECO:0000313" key="4">
    <source>
        <dbReference type="EMBL" id="GGH68807.1"/>
    </source>
</evidence>
<keyword evidence="5" id="KW-1185">Reference proteome</keyword>
<feature type="domain" description="Mce/MlaD" evidence="3">
    <location>
        <begin position="36"/>
        <end position="111"/>
    </location>
</feature>
<accession>A0A917IY03</accession>
<dbReference type="PANTHER" id="PTHR33371">
    <property type="entry name" value="INTERMEMBRANE PHOSPHOLIPID TRANSPORT SYSTEM BINDING PROTEIN MLAD-RELATED"/>
    <property type="match status" value="1"/>
</dbReference>
<reference evidence="4" key="1">
    <citation type="journal article" date="2014" name="Int. J. Syst. Evol. Microbiol.">
        <title>Complete genome sequence of Corynebacterium casei LMG S-19264T (=DSM 44701T), isolated from a smear-ripened cheese.</title>
        <authorList>
            <consortium name="US DOE Joint Genome Institute (JGI-PGF)"/>
            <person name="Walter F."/>
            <person name="Albersmeier A."/>
            <person name="Kalinowski J."/>
            <person name="Ruckert C."/>
        </authorList>
    </citation>
    <scope>NUCLEOTIDE SEQUENCE</scope>
    <source>
        <strain evidence="4">CGMCC 1.15290</strain>
    </source>
</reference>
<dbReference type="InterPro" id="IPR003399">
    <property type="entry name" value="Mce/MlaD"/>
</dbReference>
<gene>
    <name evidence="4" type="ORF">GCM10011379_25460</name>
</gene>
<dbReference type="Pfam" id="PF02470">
    <property type="entry name" value="MlaD"/>
    <property type="match status" value="1"/>
</dbReference>
<organism evidence="4 5">
    <name type="scientific">Filimonas zeae</name>
    <dbReference type="NCBI Taxonomy" id="1737353"/>
    <lineage>
        <taxon>Bacteria</taxon>
        <taxon>Pseudomonadati</taxon>
        <taxon>Bacteroidota</taxon>
        <taxon>Chitinophagia</taxon>
        <taxon>Chitinophagales</taxon>
        <taxon>Chitinophagaceae</taxon>
        <taxon>Filimonas</taxon>
    </lineage>
</organism>
<keyword evidence="2" id="KW-0472">Membrane</keyword>
<feature type="coiled-coil region" evidence="1">
    <location>
        <begin position="218"/>
        <end position="271"/>
    </location>
</feature>
<comment type="caution">
    <text evidence="4">The sequence shown here is derived from an EMBL/GenBank/DDBJ whole genome shotgun (WGS) entry which is preliminary data.</text>
</comment>
<dbReference type="RefSeq" id="WP_188952766.1">
    <property type="nucleotide sequence ID" value="NZ_BMIB01000003.1"/>
</dbReference>
<evidence type="ECO:0000256" key="1">
    <source>
        <dbReference type="SAM" id="Coils"/>
    </source>
</evidence>
<proteinExistence type="predicted"/>
<dbReference type="PANTHER" id="PTHR33371:SF4">
    <property type="entry name" value="INTERMEMBRANE PHOSPHOLIPID TRANSPORT SYSTEM BINDING PROTEIN MLAD"/>
    <property type="match status" value="1"/>
</dbReference>
<dbReference type="InterPro" id="IPR052336">
    <property type="entry name" value="MlaD_Phospholipid_Transporter"/>
</dbReference>
<keyword evidence="2" id="KW-1133">Transmembrane helix</keyword>
<evidence type="ECO:0000259" key="3">
    <source>
        <dbReference type="Pfam" id="PF02470"/>
    </source>
</evidence>
<keyword evidence="1" id="KW-0175">Coiled coil</keyword>
<feature type="transmembrane region" description="Helical" evidence="2">
    <location>
        <begin position="9"/>
        <end position="27"/>
    </location>
</feature>
<dbReference type="AlphaFoldDB" id="A0A917IY03"/>
<sequence length="337" mass="35952">MKVANETKIGALTVVAIALLVLGFNFLKGKSLFKSGNYLYARFTNTKGVLSSNPVMINGYQVGSVSDIEAADNSLREIIVEMKLNGPYNIPDNSVAVINGNPLGSANIEINLGNSTNFLANGATVKSNNDAVGVLGELTAKVGPVADQLQHTLASLDTVLNNVNTVLDPNTKGNLQDVVKNLSRATGNFVTTSASLDKLLNSETGAITQSLNNVNSFTKNLASNNEKLNGVMNNLEETTSHLAKADIDGVVNKLRASVEQLNSAMVKLNSTDGSLGAMINDKQLYNNLNNTVRSLNTLMDDLRVHPKRYVSFSVFGKKDKGTPLTAPLPQDTTTIKK</sequence>
<protein>
    <submittedName>
        <fullName evidence="4">Mammalian cell entry protein</fullName>
    </submittedName>
</protein>
<evidence type="ECO:0000313" key="5">
    <source>
        <dbReference type="Proteomes" id="UP000627292"/>
    </source>
</evidence>
<reference evidence="4" key="2">
    <citation type="submission" date="2020-09" db="EMBL/GenBank/DDBJ databases">
        <authorList>
            <person name="Sun Q."/>
            <person name="Zhou Y."/>
        </authorList>
    </citation>
    <scope>NUCLEOTIDE SEQUENCE</scope>
    <source>
        <strain evidence="4">CGMCC 1.15290</strain>
    </source>
</reference>
<keyword evidence="2" id="KW-0812">Transmembrane</keyword>
<dbReference type="Proteomes" id="UP000627292">
    <property type="component" value="Unassembled WGS sequence"/>
</dbReference>
<name>A0A917IY03_9BACT</name>
<evidence type="ECO:0000256" key="2">
    <source>
        <dbReference type="SAM" id="Phobius"/>
    </source>
</evidence>
<dbReference type="EMBL" id="BMIB01000003">
    <property type="protein sequence ID" value="GGH68807.1"/>
    <property type="molecule type" value="Genomic_DNA"/>
</dbReference>